<accession>A0A4Q7V347</accession>
<name>A0A4Q7V347_PSEST</name>
<evidence type="ECO:0000313" key="4">
    <source>
        <dbReference type="Proteomes" id="UP000291591"/>
    </source>
</evidence>
<dbReference type="RefSeq" id="WP_130293283.1">
    <property type="nucleotide sequence ID" value="NZ_SHKL01000001.1"/>
</dbReference>
<comment type="similarity">
    <text evidence="1">Belongs to the asp23 family.</text>
</comment>
<evidence type="ECO:0000313" key="3">
    <source>
        <dbReference type="EMBL" id="RZT89027.1"/>
    </source>
</evidence>
<proteinExistence type="inferred from homology"/>
<dbReference type="OrthoDB" id="4569527at2"/>
<evidence type="ECO:0000256" key="1">
    <source>
        <dbReference type="ARBA" id="ARBA00005721"/>
    </source>
</evidence>
<evidence type="ECO:0000256" key="2">
    <source>
        <dbReference type="SAM" id="MobiDB-lite"/>
    </source>
</evidence>
<dbReference type="Proteomes" id="UP000291591">
    <property type="component" value="Unassembled WGS sequence"/>
</dbReference>
<protein>
    <submittedName>
        <fullName evidence="3">Putative alkaline shock family protein YloU</fullName>
    </submittedName>
</protein>
<dbReference type="Pfam" id="PF03780">
    <property type="entry name" value="Asp23"/>
    <property type="match status" value="1"/>
</dbReference>
<dbReference type="EMBL" id="SHKL01000001">
    <property type="protein sequence ID" value="RZT89027.1"/>
    <property type="molecule type" value="Genomic_DNA"/>
</dbReference>
<organism evidence="3 4">
    <name type="scientific">Pseudonocardia sediminis</name>
    <dbReference type="NCBI Taxonomy" id="1397368"/>
    <lineage>
        <taxon>Bacteria</taxon>
        <taxon>Bacillati</taxon>
        <taxon>Actinomycetota</taxon>
        <taxon>Actinomycetes</taxon>
        <taxon>Pseudonocardiales</taxon>
        <taxon>Pseudonocardiaceae</taxon>
        <taxon>Pseudonocardia</taxon>
    </lineage>
</organism>
<feature type="compositionally biased region" description="Basic and acidic residues" evidence="2">
    <location>
        <begin position="19"/>
        <end position="29"/>
    </location>
</feature>
<dbReference type="InterPro" id="IPR005531">
    <property type="entry name" value="Asp23"/>
</dbReference>
<keyword evidence="4" id="KW-1185">Reference proteome</keyword>
<feature type="region of interest" description="Disordered" evidence="2">
    <location>
        <begin position="1"/>
        <end position="31"/>
    </location>
</feature>
<reference evidence="3 4" key="1">
    <citation type="submission" date="2019-02" db="EMBL/GenBank/DDBJ databases">
        <title>Sequencing the genomes of 1000 actinobacteria strains.</title>
        <authorList>
            <person name="Klenk H.-P."/>
        </authorList>
    </citation>
    <scope>NUCLEOTIDE SEQUENCE [LARGE SCALE GENOMIC DNA]</scope>
    <source>
        <strain evidence="3 4">DSM 45779</strain>
    </source>
</reference>
<sequence length="144" mass="14861">MSSPNVPAARPGTSGPGRHRADTAPDDRGSLSIADTAVEKISAAVLDEIDEIGGAARRVLGLPMGSDHAEQRPRVTATVSGGSVSLDARVSVSYPAPVAATADRARRHLAVRVAASTGMQVTHVDITVTALTTPARPTHRRELA</sequence>
<gene>
    <name evidence="3" type="ORF">EV383_5981</name>
</gene>
<dbReference type="AlphaFoldDB" id="A0A4Q7V347"/>
<comment type="caution">
    <text evidence="3">The sequence shown here is derived from an EMBL/GenBank/DDBJ whole genome shotgun (WGS) entry which is preliminary data.</text>
</comment>